<reference evidence="4" key="1">
    <citation type="submission" date="2014-12" db="EMBL/GenBank/DDBJ databases">
        <title>Genome Sequence of Valsa Canker Pathogens Uncovers a Specific Adaption of Colonization on Woody Bark.</title>
        <authorList>
            <person name="Yin Z."/>
            <person name="Liu H."/>
            <person name="Gao X."/>
            <person name="Li Z."/>
            <person name="Song N."/>
            <person name="Ke X."/>
            <person name="Dai Q."/>
            <person name="Wu Y."/>
            <person name="Sun Y."/>
            <person name="Xu J.-R."/>
            <person name="Kang Z.K."/>
            <person name="Wang L."/>
            <person name="Huang L."/>
        </authorList>
    </citation>
    <scope>NUCLEOTIDE SEQUENCE [LARGE SCALE GENOMIC DNA]</scope>
    <source>
        <strain evidence="4">SXYL134</strain>
    </source>
</reference>
<feature type="chain" id="PRO_5008265811" evidence="2">
    <location>
        <begin position="22"/>
        <end position="284"/>
    </location>
</feature>
<keyword evidence="2" id="KW-0732">Signal</keyword>
<protein>
    <submittedName>
        <fullName evidence="3">Uncharacterized protein</fullName>
    </submittedName>
</protein>
<gene>
    <name evidence="3" type="ORF">VP1G_10670</name>
</gene>
<evidence type="ECO:0000256" key="1">
    <source>
        <dbReference type="SAM" id="MobiDB-lite"/>
    </source>
</evidence>
<dbReference type="OrthoDB" id="10633733at2759"/>
<feature type="compositionally biased region" description="Polar residues" evidence="1">
    <location>
        <begin position="165"/>
        <end position="178"/>
    </location>
</feature>
<evidence type="ECO:0000313" key="4">
    <source>
        <dbReference type="Proteomes" id="UP000078576"/>
    </source>
</evidence>
<dbReference type="Proteomes" id="UP000078576">
    <property type="component" value="Unassembled WGS sequence"/>
</dbReference>
<accession>A0A194USK7</accession>
<dbReference type="AlphaFoldDB" id="A0A194USK7"/>
<proteinExistence type="predicted"/>
<feature type="region of interest" description="Disordered" evidence="1">
    <location>
        <begin position="165"/>
        <end position="225"/>
    </location>
</feature>
<evidence type="ECO:0000313" key="3">
    <source>
        <dbReference type="EMBL" id="KUI54611.1"/>
    </source>
</evidence>
<keyword evidence="4" id="KW-1185">Reference proteome</keyword>
<sequence length="284" mass="30391">MRHSFTTALLAISSSLATVFAWPSPTLHPARHIVHVDEHRITALHDHITTAREDSPTKTLPDLPFSTHIIIDGEDIDIQAPNKDLIAQVVPNLKAYLCNSDDAILFPILCQTDNPHALANEGYTTEHGYHAVTYAQDDKTGTHSDDSSRICTVVLSDKRSSTLPATNTVKATETPSITESEERSGSYSVLDTLATPTAGSGSWSSLSSTPTSITSAPDSNDGLDRARSHAHVSFFNSPSLPSNSPSTCCTETVTGCPHITTITVTKVSRTINTHPPASSQPVKA</sequence>
<name>A0A194USK7_CYTMA</name>
<dbReference type="EMBL" id="KN714674">
    <property type="protein sequence ID" value="KUI54611.1"/>
    <property type="molecule type" value="Genomic_DNA"/>
</dbReference>
<evidence type="ECO:0000256" key="2">
    <source>
        <dbReference type="SAM" id="SignalP"/>
    </source>
</evidence>
<organism evidence="3 4">
    <name type="scientific">Cytospora mali</name>
    <name type="common">Apple Valsa canker fungus</name>
    <name type="synonym">Valsa mali</name>
    <dbReference type="NCBI Taxonomy" id="578113"/>
    <lineage>
        <taxon>Eukaryota</taxon>
        <taxon>Fungi</taxon>
        <taxon>Dikarya</taxon>
        <taxon>Ascomycota</taxon>
        <taxon>Pezizomycotina</taxon>
        <taxon>Sordariomycetes</taxon>
        <taxon>Sordariomycetidae</taxon>
        <taxon>Diaporthales</taxon>
        <taxon>Cytosporaceae</taxon>
        <taxon>Cytospora</taxon>
    </lineage>
</organism>
<feature type="compositionally biased region" description="Low complexity" evidence="1">
    <location>
        <begin position="197"/>
        <end position="219"/>
    </location>
</feature>
<feature type="signal peptide" evidence="2">
    <location>
        <begin position="1"/>
        <end position="21"/>
    </location>
</feature>